<dbReference type="Gene3D" id="3.30.70.100">
    <property type="match status" value="1"/>
</dbReference>
<keyword evidence="5 7" id="KW-1133">Transmembrane helix</keyword>
<dbReference type="SUPFAM" id="SSF82689">
    <property type="entry name" value="Mechanosensitive channel protein MscS (YggB), C-terminal domain"/>
    <property type="match status" value="1"/>
</dbReference>
<evidence type="ECO:0000256" key="7">
    <source>
        <dbReference type="RuleBase" id="RU369025"/>
    </source>
</evidence>
<dbReference type="InterPro" id="IPR049278">
    <property type="entry name" value="MS_channel_C"/>
</dbReference>
<evidence type="ECO:0000313" key="12">
    <source>
        <dbReference type="Proteomes" id="UP000242231"/>
    </source>
</evidence>
<evidence type="ECO:0000256" key="2">
    <source>
        <dbReference type="ARBA" id="ARBA00008017"/>
    </source>
</evidence>
<feature type="domain" description="Mechanosensitive ion channel MscS" evidence="8">
    <location>
        <begin position="193"/>
        <end position="258"/>
    </location>
</feature>
<evidence type="ECO:0000259" key="9">
    <source>
        <dbReference type="Pfam" id="PF21082"/>
    </source>
</evidence>
<dbReference type="Pfam" id="PF21088">
    <property type="entry name" value="MS_channel_1st"/>
    <property type="match status" value="1"/>
</dbReference>
<dbReference type="InterPro" id="IPR023408">
    <property type="entry name" value="MscS_beta-dom_sf"/>
</dbReference>
<keyword evidence="4 7" id="KW-0812">Transmembrane</keyword>
<dbReference type="Proteomes" id="UP000242231">
    <property type="component" value="Unassembled WGS sequence"/>
</dbReference>
<dbReference type="Gene3D" id="2.30.30.60">
    <property type="match status" value="1"/>
</dbReference>
<evidence type="ECO:0000256" key="6">
    <source>
        <dbReference type="ARBA" id="ARBA00023136"/>
    </source>
</evidence>
<organism evidence="11 12">
    <name type="scientific">Oceanisphaera arctica</name>
    <dbReference type="NCBI Taxonomy" id="641510"/>
    <lineage>
        <taxon>Bacteria</taxon>
        <taxon>Pseudomonadati</taxon>
        <taxon>Pseudomonadota</taxon>
        <taxon>Gammaproteobacteria</taxon>
        <taxon>Aeromonadales</taxon>
        <taxon>Aeromonadaceae</taxon>
        <taxon>Oceanisphaera</taxon>
    </lineage>
</organism>
<keyword evidence="7" id="KW-0997">Cell inner membrane</keyword>
<dbReference type="InterPro" id="IPR006685">
    <property type="entry name" value="MscS_channel_2nd"/>
</dbReference>
<reference evidence="12" key="1">
    <citation type="submission" date="2016-11" db="EMBL/GenBank/DDBJ databases">
        <authorList>
            <person name="Sisinthy S."/>
            <person name="Ara S."/>
            <person name="Gundlapally S.R."/>
        </authorList>
    </citation>
    <scope>NUCLEOTIDE SEQUENCE [LARGE SCALE GENOMIC DNA]</scope>
    <source>
        <strain evidence="12">V1-41</strain>
    </source>
</reference>
<feature type="transmembrane region" description="Helical" evidence="7">
    <location>
        <begin position="83"/>
        <end position="101"/>
    </location>
</feature>
<dbReference type="RefSeq" id="WP_104485227.1">
    <property type="nucleotide sequence ID" value="NZ_BMYB01000004.1"/>
</dbReference>
<keyword evidence="12" id="KW-1185">Reference proteome</keyword>
<dbReference type="InterPro" id="IPR045275">
    <property type="entry name" value="MscS_archaea/bacteria_type"/>
</dbReference>
<evidence type="ECO:0000256" key="5">
    <source>
        <dbReference type="ARBA" id="ARBA00022989"/>
    </source>
</evidence>
<dbReference type="Gene3D" id="1.10.287.1260">
    <property type="match status" value="1"/>
</dbReference>
<comment type="subunit">
    <text evidence="7">Homoheptamer.</text>
</comment>
<keyword evidence="7" id="KW-0406">Ion transport</keyword>
<dbReference type="InterPro" id="IPR011066">
    <property type="entry name" value="MscS_channel_C_sf"/>
</dbReference>
<evidence type="ECO:0000256" key="3">
    <source>
        <dbReference type="ARBA" id="ARBA00022475"/>
    </source>
</evidence>
<feature type="transmembrane region" description="Helical" evidence="7">
    <location>
        <begin position="34"/>
        <end position="63"/>
    </location>
</feature>
<dbReference type="GO" id="GO:0008381">
    <property type="term" value="F:mechanosensitive monoatomic ion channel activity"/>
    <property type="evidence" value="ECO:0007669"/>
    <property type="project" value="InterPro"/>
</dbReference>
<dbReference type="InterPro" id="IPR010920">
    <property type="entry name" value="LSM_dom_sf"/>
</dbReference>
<feature type="transmembrane region" description="Helical" evidence="7">
    <location>
        <begin position="176"/>
        <end position="205"/>
    </location>
</feature>
<proteinExistence type="inferred from homology"/>
<feature type="transmembrane region" description="Helical" evidence="7">
    <location>
        <begin position="113"/>
        <end position="131"/>
    </location>
</feature>
<dbReference type="OrthoDB" id="9809206at2"/>
<dbReference type="Pfam" id="PF21082">
    <property type="entry name" value="MS_channel_3rd"/>
    <property type="match status" value="1"/>
</dbReference>
<evidence type="ECO:0000259" key="8">
    <source>
        <dbReference type="Pfam" id="PF00924"/>
    </source>
</evidence>
<evidence type="ECO:0000256" key="4">
    <source>
        <dbReference type="ARBA" id="ARBA00022692"/>
    </source>
</evidence>
<dbReference type="Pfam" id="PF00924">
    <property type="entry name" value="MS_channel_2nd"/>
    <property type="match status" value="1"/>
</dbReference>
<dbReference type="SUPFAM" id="SSF50182">
    <property type="entry name" value="Sm-like ribonucleoproteins"/>
    <property type="match status" value="1"/>
</dbReference>
<keyword evidence="6 7" id="KW-0472">Membrane</keyword>
<keyword evidence="7" id="KW-0407">Ion channel</keyword>
<accession>A0A2P5TQP4</accession>
<protein>
    <recommendedName>
        <fullName evidence="7">Small-conductance mechanosensitive channel</fullName>
    </recommendedName>
</protein>
<comment type="function">
    <text evidence="7">Mechanosensitive channel that participates in the regulation of osmotic pressure changes within the cell, opening in response to stretch forces in the membrane lipid bilayer, without the need for other proteins. Contributes to normal resistance to hypoosmotic shock. Forms an ion channel of 1.0 nanosiemens conductance with a slight preference for anions.</text>
</comment>
<dbReference type="InterPro" id="IPR049142">
    <property type="entry name" value="MS_channel_1st"/>
</dbReference>
<sequence>MANSSITLLWEQFQASLTDTSDALGVSGLNWQELAVAVVGQLLVSMMILVLFGTVYWLLASLLRLVLGRSNYGTRPLMSARTVLRYLLGLAAIVAILAQYGAPDGVLKGAARAGLMALAFYVLWLLLSRGLTSSLSRHHIDSSLEQLCKNTLSVSLIALGAITVMAQFGFDVLSIIAGLGIVGIAVGFAAQSTLANFIAGITLLIERPFRIGDWVQIHGEEGRVVRIAFRTTWLRTRDNIFTMIPNESVATSDIINFSAEGPTRIRIPLGIAYKESVERAREVIMPLLSAHPMVITNDQMKPRVQLRELADSSLNLSAQVWVRAEDVEVKGRISCELLESIKQGLDDAGIEMPFPHLQLFIDEAKGLEPWLNRQGKAMESKSEPNTD</sequence>
<keyword evidence="3" id="KW-1003">Cell membrane</keyword>
<evidence type="ECO:0000313" key="11">
    <source>
        <dbReference type="EMBL" id="PPL18077.1"/>
    </source>
</evidence>
<dbReference type="InterPro" id="IPR011014">
    <property type="entry name" value="MscS_channel_TM-2"/>
</dbReference>
<feature type="domain" description="Mechanosensitive ion channel transmembrane helices 2/3" evidence="10">
    <location>
        <begin position="151"/>
        <end position="191"/>
    </location>
</feature>
<name>A0A2P5TQP4_9GAMM</name>
<dbReference type="PANTHER" id="PTHR30221:SF1">
    <property type="entry name" value="SMALL-CONDUCTANCE MECHANOSENSITIVE CHANNEL"/>
    <property type="match status" value="1"/>
</dbReference>
<dbReference type="EMBL" id="MPZM01000003">
    <property type="protein sequence ID" value="PPL18077.1"/>
    <property type="molecule type" value="Genomic_DNA"/>
</dbReference>
<comment type="similarity">
    <text evidence="2 7">Belongs to the MscS (TC 1.A.23) family.</text>
</comment>
<gene>
    <name evidence="11" type="ORF">UN63_02645</name>
</gene>
<dbReference type="SUPFAM" id="SSF82861">
    <property type="entry name" value="Mechanosensitive channel protein MscS (YggB), transmembrane region"/>
    <property type="match status" value="1"/>
</dbReference>
<evidence type="ECO:0000259" key="10">
    <source>
        <dbReference type="Pfam" id="PF21088"/>
    </source>
</evidence>
<feature type="domain" description="Mechanosensitive ion channel MscS C-terminal" evidence="9">
    <location>
        <begin position="266"/>
        <end position="352"/>
    </location>
</feature>
<keyword evidence="7" id="KW-0813">Transport</keyword>
<evidence type="ECO:0000256" key="1">
    <source>
        <dbReference type="ARBA" id="ARBA00004651"/>
    </source>
</evidence>
<dbReference type="PANTHER" id="PTHR30221">
    <property type="entry name" value="SMALL-CONDUCTANCE MECHANOSENSITIVE CHANNEL"/>
    <property type="match status" value="1"/>
</dbReference>
<dbReference type="AlphaFoldDB" id="A0A2P5TQP4"/>
<comment type="subcellular location">
    <subcellularLocation>
        <location evidence="7">Cell inner membrane</location>
        <topology evidence="7">Multi-pass membrane protein</topology>
    </subcellularLocation>
    <subcellularLocation>
        <location evidence="1">Cell membrane</location>
        <topology evidence="1">Multi-pass membrane protein</topology>
    </subcellularLocation>
</comment>
<comment type="caution">
    <text evidence="11">The sequence shown here is derived from an EMBL/GenBank/DDBJ whole genome shotgun (WGS) entry which is preliminary data.</text>
</comment>
<dbReference type="GO" id="GO:0005886">
    <property type="term" value="C:plasma membrane"/>
    <property type="evidence" value="ECO:0007669"/>
    <property type="project" value="UniProtKB-SubCell"/>
</dbReference>